<dbReference type="HOGENOM" id="CLU_2930513_0_0_6"/>
<organism evidence="1 2">
    <name type="scientific">Acinetobacter bohemicus ANC 3994</name>
    <dbReference type="NCBI Taxonomy" id="1217715"/>
    <lineage>
        <taxon>Bacteria</taxon>
        <taxon>Pseudomonadati</taxon>
        <taxon>Pseudomonadota</taxon>
        <taxon>Gammaproteobacteria</taxon>
        <taxon>Moraxellales</taxon>
        <taxon>Moraxellaceae</taxon>
        <taxon>Acinetobacter</taxon>
    </lineage>
</organism>
<dbReference type="PATRIC" id="fig|1217715.3.peg.2602"/>
<gene>
    <name evidence="1" type="ORF">F994_02665</name>
</gene>
<evidence type="ECO:0000313" key="2">
    <source>
        <dbReference type="Proteomes" id="UP000013086"/>
    </source>
</evidence>
<sequence>MSDDLAQENDHRNTLADAILNDLIEIARLQGDPIKKMKVDEHGVFYVESEIPFDEFIESF</sequence>
<dbReference type="AlphaFoldDB" id="N8QA90"/>
<proteinExistence type="predicted"/>
<dbReference type="Proteomes" id="UP000013086">
    <property type="component" value="Unassembled WGS sequence"/>
</dbReference>
<protein>
    <submittedName>
        <fullName evidence="1">Uncharacterized protein</fullName>
    </submittedName>
</protein>
<dbReference type="EMBL" id="APOH01000017">
    <property type="protein sequence ID" value="ENU18852.1"/>
    <property type="molecule type" value="Genomic_DNA"/>
</dbReference>
<dbReference type="OrthoDB" id="6699593at2"/>
<reference evidence="1 2" key="1">
    <citation type="submission" date="2013-02" db="EMBL/GenBank/DDBJ databases">
        <title>The Genome Sequence of Acinetobacter sp. ANC 3994.</title>
        <authorList>
            <consortium name="The Broad Institute Genome Sequencing Platform"/>
            <consortium name="The Broad Institute Genome Sequencing Center for Infectious Disease"/>
            <person name="Cerqueira G."/>
            <person name="Feldgarden M."/>
            <person name="Courvalin P."/>
            <person name="Perichon B."/>
            <person name="Grillot-Courvalin C."/>
            <person name="Clermont D."/>
            <person name="Rocha E."/>
            <person name="Yoon E.-J."/>
            <person name="Nemec A."/>
            <person name="Walker B."/>
            <person name="Young S.K."/>
            <person name="Zeng Q."/>
            <person name="Gargeya S."/>
            <person name="Fitzgerald M."/>
            <person name="Haas B."/>
            <person name="Abouelleil A."/>
            <person name="Alvarado L."/>
            <person name="Arachchi H.M."/>
            <person name="Berlin A.M."/>
            <person name="Chapman S.B."/>
            <person name="Dewar J."/>
            <person name="Goldberg J."/>
            <person name="Griggs A."/>
            <person name="Gujja S."/>
            <person name="Hansen M."/>
            <person name="Howarth C."/>
            <person name="Imamovic A."/>
            <person name="Larimer J."/>
            <person name="McCowan C."/>
            <person name="Murphy C."/>
            <person name="Neiman D."/>
            <person name="Pearson M."/>
            <person name="Priest M."/>
            <person name="Roberts A."/>
            <person name="Saif S."/>
            <person name="Shea T."/>
            <person name="Sisk P."/>
            <person name="Sykes S."/>
            <person name="Wortman J."/>
            <person name="Nusbaum C."/>
            <person name="Birren B."/>
        </authorList>
    </citation>
    <scope>NUCLEOTIDE SEQUENCE [LARGE SCALE GENOMIC DNA]</scope>
    <source>
        <strain evidence="1 2">ANC 3994</strain>
    </source>
</reference>
<evidence type="ECO:0000313" key="1">
    <source>
        <dbReference type="EMBL" id="ENU18852.1"/>
    </source>
</evidence>
<accession>N8QA90</accession>
<comment type="caution">
    <text evidence="1">The sequence shown here is derived from an EMBL/GenBank/DDBJ whole genome shotgun (WGS) entry which is preliminary data.</text>
</comment>
<name>N8QA90_9GAMM</name>
<dbReference type="eggNOG" id="ENOG5031S1X">
    <property type="taxonomic scope" value="Bacteria"/>
</dbReference>
<dbReference type="RefSeq" id="WP_004649237.1">
    <property type="nucleotide sequence ID" value="NZ_KB849165.1"/>
</dbReference>